<keyword evidence="6" id="KW-0146">Chitin degradation</keyword>
<dbReference type="SMART" id="SM00060">
    <property type="entry name" value="FN3"/>
    <property type="match status" value="1"/>
</dbReference>
<dbReference type="PANTHER" id="PTHR11177:SF317">
    <property type="entry name" value="CHITINASE 12-RELATED"/>
    <property type="match status" value="1"/>
</dbReference>
<dbReference type="SUPFAM" id="SSF51445">
    <property type="entry name" value="(Trans)glycosidases"/>
    <property type="match status" value="1"/>
</dbReference>
<dbReference type="PROSITE" id="PS51173">
    <property type="entry name" value="CBM2"/>
    <property type="match status" value="1"/>
</dbReference>
<evidence type="ECO:0000256" key="10">
    <source>
        <dbReference type="RuleBase" id="RU000489"/>
    </source>
</evidence>
<keyword evidence="8 10" id="KW-0326">Glycosidase</keyword>
<dbReference type="InterPro" id="IPR036116">
    <property type="entry name" value="FN3_sf"/>
</dbReference>
<dbReference type="InterPro" id="IPR001223">
    <property type="entry name" value="Glyco_hydro18_cat"/>
</dbReference>
<evidence type="ECO:0000256" key="9">
    <source>
        <dbReference type="ARBA" id="ARBA00023326"/>
    </source>
</evidence>
<evidence type="ECO:0000259" key="13">
    <source>
        <dbReference type="PROSITE" id="PS51910"/>
    </source>
</evidence>
<dbReference type="EMBL" id="MK032857">
    <property type="protein sequence ID" value="QAV56528.1"/>
    <property type="molecule type" value="Genomic_DNA"/>
</dbReference>
<dbReference type="InterPro" id="IPR011583">
    <property type="entry name" value="Chitinase_II/V-like_cat"/>
</dbReference>
<dbReference type="InterPro" id="IPR003961">
    <property type="entry name" value="FN3_dom"/>
</dbReference>
<proteinExistence type="inferred from homology"/>
<keyword evidence="9" id="KW-0624">Polysaccharide degradation</keyword>
<keyword evidence="5 10" id="KW-0378">Hydrolase</keyword>
<evidence type="ECO:0000256" key="5">
    <source>
        <dbReference type="ARBA" id="ARBA00022801"/>
    </source>
</evidence>
<dbReference type="InterPro" id="IPR001919">
    <property type="entry name" value="CBD2"/>
</dbReference>
<organism evidence="14">
    <name type="scientific">Bacillus thuringiensis</name>
    <dbReference type="NCBI Taxonomy" id="1428"/>
    <lineage>
        <taxon>Bacteria</taxon>
        <taxon>Bacillati</taxon>
        <taxon>Bacillota</taxon>
        <taxon>Bacilli</taxon>
        <taxon>Bacillales</taxon>
        <taxon>Bacillaceae</taxon>
        <taxon>Bacillus</taxon>
        <taxon>Bacillus cereus group</taxon>
    </lineage>
</organism>
<evidence type="ECO:0000256" key="7">
    <source>
        <dbReference type="ARBA" id="ARBA00023277"/>
    </source>
</evidence>
<dbReference type="CDD" id="cd06548">
    <property type="entry name" value="GH18_chitinase"/>
    <property type="match status" value="1"/>
</dbReference>
<evidence type="ECO:0000256" key="2">
    <source>
        <dbReference type="ARBA" id="ARBA00009121"/>
    </source>
</evidence>
<name>A0A493QYA7_BACTU</name>
<dbReference type="InterPro" id="IPR013783">
    <property type="entry name" value="Ig-like_fold"/>
</dbReference>
<dbReference type="Gene3D" id="2.60.40.290">
    <property type="match status" value="1"/>
</dbReference>
<feature type="domain" description="GH18" evidence="13">
    <location>
        <begin position="53"/>
        <end position="490"/>
    </location>
</feature>
<feature type="domain" description="Fibronectin type-III" evidence="11">
    <location>
        <begin position="498"/>
        <end position="590"/>
    </location>
</feature>
<dbReference type="FunFam" id="3.20.20.80:FF:000153">
    <property type="entry name" value="Chitinase A1"/>
    <property type="match status" value="1"/>
</dbReference>
<dbReference type="SUPFAM" id="SSF54556">
    <property type="entry name" value="Chitinase insertion domain"/>
    <property type="match status" value="1"/>
</dbReference>
<dbReference type="SMR" id="A0A493QYA7"/>
<dbReference type="SMART" id="SM00637">
    <property type="entry name" value="CBD_II"/>
    <property type="match status" value="1"/>
</dbReference>
<dbReference type="Gene3D" id="2.60.40.10">
    <property type="entry name" value="Immunoglobulins"/>
    <property type="match status" value="1"/>
</dbReference>
<evidence type="ECO:0000259" key="11">
    <source>
        <dbReference type="PROSITE" id="PS50853"/>
    </source>
</evidence>
<comment type="similarity">
    <text evidence="2">Belongs to the glycosyl hydrolase 18 family. Chitinase class II subfamily.</text>
</comment>
<keyword evidence="7" id="KW-0119">Carbohydrate metabolism</keyword>
<evidence type="ECO:0000256" key="1">
    <source>
        <dbReference type="ARBA" id="ARBA00000822"/>
    </source>
</evidence>
<dbReference type="PANTHER" id="PTHR11177">
    <property type="entry name" value="CHITINASE"/>
    <property type="match status" value="1"/>
</dbReference>
<keyword evidence="4" id="KW-0732">Signal</keyword>
<evidence type="ECO:0000256" key="3">
    <source>
        <dbReference type="ARBA" id="ARBA00012729"/>
    </source>
</evidence>
<sequence>MPLNISFILKGEMAMRSQKFTLLLLSILLFLPLFLTNFITPNLALADSPKQSQKIVGYFPSWGVYGRNYQVADIDASKLTHLNYAFADICWNGKHGNPSTHPDNPNKQTWNCKESGVPLQNKEVPNGTLVLGEPWADVTKSYPGSGTTWEDCDKYARCGNFGELKRLKAKYPHLKTIISVGGWTWSNRFSDMAADEKTRKVFADSTVAFLRAYGFDGVDLDWEYPGVETIPGGSYRPEDKQNFTLLLQDVRNALNKAGAEDGKQYLLTIASGASQRYADHTELKKISQILDWINIMTYDFHGGWEATSNHNAALYKDPNDPAANTNFYVDGAINVYTNEGVPVDKLVLGVPFYGRGWKSCGKENNGQYQPCKPGSDGKLASKGTWDDYSTGDTGVYDYGDLAANYVNKNGFVRYWNDTAKVPYLYNATTGTFISYDDNESMKYKTDYIKTKGLSGAMFWELSGDCRTSPKYSCSGPKLLDTLVKELLGGPISQKDTEPPTNVKNIVVTNKNSNSVQLNWTASTDNVGVTEYEITAGEEKWSTTTNSITIKNLKPNTEYTFSVIAKDAAGNKSQPTALTVKTDEANTTPPDGNGTATFSVTSNWGSGYNFSIIIKNNGTTPIKNWKLEFDYSGNLTQVWDSKISSKTNNHYVITNAGWNGEIPPSGSITIGGAGTGNPAELLNAVISENKGQFLEHHHHHH</sequence>
<evidence type="ECO:0000256" key="4">
    <source>
        <dbReference type="ARBA" id="ARBA00022729"/>
    </source>
</evidence>
<dbReference type="Gene3D" id="3.10.50.10">
    <property type="match status" value="1"/>
</dbReference>
<comment type="catalytic activity">
    <reaction evidence="1">
        <text>Random endo-hydrolysis of N-acetyl-beta-D-glucosaminide (1-&gt;4)-beta-linkages in chitin and chitodextrins.</text>
        <dbReference type="EC" id="3.2.1.14"/>
    </reaction>
</comment>
<feature type="domain" description="CBM2" evidence="12">
    <location>
        <begin position="586"/>
        <end position="689"/>
    </location>
</feature>
<dbReference type="PROSITE" id="PS01095">
    <property type="entry name" value="GH18_1"/>
    <property type="match status" value="1"/>
</dbReference>
<dbReference type="GO" id="GO:0008061">
    <property type="term" value="F:chitin binding"/>
    <property type="evidence" value="ECO:0007669"/>
    <property type="project" value="InterPro"/>
</dbReference>
<dbReference type="Pfam" id="PF00704">
    <property type="entry name" value="Glyco_hydro_18"/>
    <property type="match status" value="1"/>
</dbReference>
<dbReference type="PROSITE" id="PS50853">
    <property type="entry name" value="FN3"/>
    <property type="match status" value="1"/>
</dbReference>
<dbReference type="Pfam" id="PF00041">
    <property type="entry name" value="fn3"/>
    <property type="match status" value="1"/>
</dbReference>
<dbReference type="SUPFAM" id="SSF49265">
    <property type="entry name" value="Fibronectin type III"/>
    <property type="match status" value="1"/>
</dbReference>
<dbReference type="CDD" id="cd00063">
    <property type="entry name" value="FN3"/>
    <property type="match status" value="1"/>
</dbReference>
<dbReference type="InterPro" id="IPR029070">
    <property type="entry name" value="Chitinase_insertion_sf"/>
</dbReference>
<reference evidence="14" key="1">
    <citation type="submission" date="2018-10" db="EMBL/GenBank/DDBJ databases">
        <authorList>
            <person name="Liu J."/>
            <person name="Song P."/>
            <person name="Wang Q."/>
            <person name="Nangong Z."/>
        </authorList>
    </citation>
    <scope>NUCLEOTIDE SEQUENCE</scope>
    <source>
        <strain evidence="14">HD-73</strain>
        <plasmid evidence="14">unnamed</plasmid>
    </source>
</reference>
<evidence type="ECO:0000256" key="6">
    <source>
        <dbReference type="ARBA" id="ARBA00023024"/>
    </source>
</evidence>
<dbReference type="InterPro" id="IPR012291">
    <property type="entry name" value="CBM2_carb-bd_dom_sf"/>
</dbReference>
<dbReference type="AlphaFoldDB" id="A0A493QYA7"/>
<dbReference type="InterPro" id="IPR017853">
    <property type="entry name" value="GH"/>
</dbReference>
<dbReference type="GO" id="GO:0008843">
    <property type="term" value="F:endochitinase activity"/>
    <property type="evidence" value="ECO:0007669"/>
    <property type="project" value="UniProtKB-EC"/>
</dbReference>
<dbReference type="EC" id="3.2.1.14" evidence="3"/>
<dbReference type="PROSITE" id="PS51910">
    <property type="entry name" value="GH18_2"/>
    <property type="match status" value="1"/>
</dbReference>
<dbReference type="InterPro" id="IPR001579">
    <property type="entry name" value="Glyco_hydro_18_chit_AS"/>
</dbReference>
<accession>A0A493QYA7</accession>
<evidence type="ECO:0000313" key="14">
    <source>
        <dbReference type="EMBL" id="QAV56528.1"/>
    </source>
</evidence>
<keyword evidence="14" id="KW-0614">Plasmid</keyword>
<dbReference type="SMART" id="SM00636">
    <property type="entry name" value="Glyco_18"/>
    <property type="match status" value="1"/>
</dbReference>
<evidence type="ECO:0000256" key="8">
    <source>
        <dbReference type="ARBA" id="ARBA00023295"/>
    </source>
</evidence>
<dbReference type="FunFam" id="3.10.50.10:FF:000010">
    <property type="entry name" value="Chitinase A1"/>
    <property type="match status" value="1"/>
</dbReference>
<evidence type="ECO:0000259" key="12">
    <source>
        <dbReference type="PROSITE" id="PS51173"/>
    </source>
</evidence>
<dbReference type="InterPro" id="IPR050314">
    <property type="entry name" value="Glycosyl_Hydrlase_18"/>
</dbReference>
<dbReference type="Gene3D" id="3.20.20.80">
    <property type="entry name" value="Glycosidases"/>
    <property type="match status" value="1"/>
</dbReference>
<dbReference type="Pfam" id="PF00553">
    <property type="entry name" value="CBM_2"/>
    <property type="match status" value="1"/>
</dbReference>
<dbReference type="GO" id="GO:0006032">
    <property type="term" value="P:chitin catabolic process"/>
    <property type="evidence" value="ECO:0007669"/>
    <property type="project" value="UniProtKB-KW"/>
</dbReference>
<dbReference type="InterPro" id="IPR008965">
    <property type="entry name" value="CBM2/CBM3_carb-bd_dom_sf"/>
</dbReference>
<geneLocation type="plasmid" evidence="14">
    <name>unnamed</name>
</geneLocation>
<dbReference type="FunFam" id="2.60.40.10:FF:001114">
    <property type="entry name" value="Chitinase A1"/>
    <property type="match status" value="1"/>
</dbReference>
<protein>
    <recommendedName>
        <fullName evidence="3">chitinase</fullName>
        <ecNumber evidence="3">3.2.1.14</ecNumber>
    </recommendedName>
</protein>
<dbReference type="GO" id="GO:0030247">
    <property type="term" value="F:polysaccharide binding"/>
    <property type="evidence" value="ECO:0007669"/>
    <property type="project" value="UniProtKB-UniRule"/>
</dbReference>
<dbReference type="SUPFAM" id="SSF49384">
    <property type="entry name" value="Carbohydrate-binding domain"/>
    <property type="match status" value="1"/>
</dbReference>
<dbReference type="GO" id="GO:0000272">
    <property type="term" value="P:polysaccharide catabolic process"/>
    <property type="evidence" value="ECO:0007669"/>
    <property type="project" value="UniProtKB-KW"/>
</dbReference>